<evidence type="ECO:0000256" key="1">
    <source>
        <dbReference type="SAM" id="Phobius"/>
    </source>
</evidence>
<feature type="transmembrane region" description="Helical" evidence="1">
    <location>
        <begin position="318"/>
        <end position="339"/>
    </location>
</feature>
<dbReference type="InterPro" id="IPR052050">
    <property type="entry name" value="SecEffector_AnkRepeat"/>
</dbReference>
<organism evidence="2 3">
    <name type="scientific">Phytophthora nicotianae P10297</name>
    <dbReference type="NCBI Taxonomy" id="1317064"/>
    <lineage>
        <taxon>Eukaryota</taxon>
        <taxon>Sar</taxon>
        <taxon>Stramenopiles</taxon>
        <taxon>Oomycota</taxon>
        <taxon>Peronosporomycetes</taxon>
        <taxon>Peronosporales</taxon>
        <taxon>Peronosporaceae</taxon>
        <taxon>Phytophthora</taxon>
    </lineage>
</organism>
<reference evidence="2 3" key="1">
    <citation type="submission" date="2013-11" db="EMBL/GenBank/DDBJ databases">
        <title>The Genome Sequence of Phytophthora parasitica P10297.</title>
        <authorList>
            <consortium name="The Broad Institute Genomics Platform"/>
            <person name="Russ C."/>
            <person name="Tyler B."/>
            <person name="Panabieres F."/>
            <person name="Shan W."/>
            <person name="Tripathy S."/>
            <person name="Grunwald N."/>
            <person name="Machado M."/>
            <person name="Johnson C.S."/>
            <person name="Walker B."/>
            <person name="Young S.K."/>
            <person name="Zeng Q."/>
            <person name="Gargeya S."/>
            <person name="Fitzgerald M."/>
            <person name="Haas B."/>
            <person name="Abouelleil A."/>
            <person name="Allen A.W."/>
            <person name="Alvarado L."/>
            <person name="Arachchi H.M."/>
            <person name="Berlin A.M."/>
            <person name="Chapman S.B."/>
            <person name="Gainer-Dewar J."/>
            <person name="Goldberg J."/>
            <person name="Griggs A."/>
            <person name="Gujja S."/>
            <person name="Hansen M."/>
            <person name="Howarth C."/>
            <person name="Imamovic A."/>
            <person name="Ireland A."/>
            <person name="Larimer J."/>
            <person name="McCowan C."/>
            <person name="Murphy C."/>
            <person name="Pearson M."/>
            <person name="Poon T.W."/>
            <person name="Priest M."/>
            <person name="Roberts A."/>
            <person name="Saif S."/>
            <person name="Shea T."/>
            <person name="Sisk P."/>
            <person name="Sykes S."/>
            <person name="Wortman J."/>
            <person name="Nusbaum C."/>
            <person name="Birren B."/>
        </authorList>
    </citation>
    <scope>NUCLEOTIDE SEQUENCE [LARGE SCALE GENOMIC DNA]</scope>
    <source>
        <strain evidence="2 3">P10297</strain>
    </source>
</reference>
<gene>
    <name evidence="2" type="ORF">F442_01622</name>
</gene>
<feature type="transmembrane region" description="Helical" evidence="1">
    <location>
        <begin position="21"/>
        <end position="38"/>
    </location>
</feature>
<protein>
    <submittedName>
        <fullName evidence="2">Uncharacterized protein</fullName>
    </submittedName>
</protein>
<keyword evidence="1" id="KW-0472">Membrane</keyword>
<dbReference type="Proteomes" id="UP000018948">
    <property type="component" value="Unassembled WGS sequence"/>
</dbReference>
<proteinExistence type="predicted"/>
<keyword evidence="1" id="KW-0812">Transmembrane</keyword>
<keyword evidence="1" id="KW-1133">Transmembrane helix</keyword>
<accession>W3A1G3</accession>
<feature type="transmembrane region" description="Helical" evidence="1">
    <location>
        <begin position="75"/>
        <end position="97"/>
    </location>
</feature>
<feature type="transmembrane region" description="Helical" evidence="1">
    <location>
        <begin position="44"/>
        <end position="63"/>
    </location>
</feature>
<dbReference type="SUPFAM" id="SSF48403">
    <property type="entry name" value="Ankyrin repeat"/>
    <property type="match status" value="1"/>
</dbReference>
<sequence>MEIGPRVLTHSTILRQQIKSQLMIVATQGVVAVAYPLFSAVFNHLTGIEQTAFIIVMPIIKFVTKQIIADAAKRLNEFVGPIVVFSVDVFNVFYVAICMQAATSTMTTLLIVAADSFHVIVAVRSIFQRNNANHGSRGSELSYYLSELPLKVQMVFQGFAPHVRQIRIRAPFPLPLSDESRVLLGNLNKLKNSDAQTEIESISTRYSDQNMTTQGDKYECIQLVQPIRTIAVAKPRQIEPSCPITEGYLVKNKTDHLKSVYDDLQALFHSEYVLMGEYIEFVLPLLYALYLAVLFHLPIAAYYPHTSTMTTTKLHETLVSILAFSVVEFVAFSGLLLMLRRKFGFTPLYQLAFVLETQANTLQGHLFVWTPFILQLTLVHYDEISALFHVLDSIDEMLMSPEEGLIKAAGTNQVPWIENLLETYDGDLTDAIVSASANGHVEPLLRLLQETQERGSSGRIALQKVVKTAATHGRLNVISVFLPQIADSDQDTEALLAMYESTWQVLDEATARGYRDVIRFAIEFATEWGYIDSYASTSTSDALARAIEGCLDDVAIYLLGIFAIPWKMKDALEKAIERGQFDIIEWTYVIYVQRAGVGQMLTDLASDGNIGAVKYLCTHFGIPPCAINDAFRSATGISTIQFLYNTGCISPGSITMVFRNASGRGVLDEYYQEKLEIVELLCKESCIPPRVVRFAFVRAAARGDEDLLNVLWNDYRLNDQTFVKAFNIAVTYSNLYLTRVLFHGGRISAQATNNALLVSSSRGYQKIVLFLIDAPGIVDWAKEKVFLDAVRSNRSYLVQCLCDKRSWPARVVKRAVCIADNRELNEIRQTLTRLGK</sequence>
<dbReference type="InterPro" id="IPR036770">
    <property type="entry name" value="Ankyrin_rpt-contain_sf"/>
</dbReference>
<dbReference type="PANTHER" id="PTHR46586:SF3">
    <property type="entry name" value="ANKYRIN REPEAT-CONTAINING PROTEIN"/>
    <property type="match status" value="1"/>
</dbReference>
<name>W3A1G3_PHYNI</name>
<comment type="caution">
    <text evidence="2">The sequence shown here is derived from an EMBL/GenBank/DDBJ whole genome shotgun (WGS) entry which is preliminary data.</text>
</comment>
<evidence type="ECO:0000313" key="2">
    <source>
        <dbReference type="EMBL" id="ETP53472.1"/>
    </source>
</evidence>
<feature type="transmembrane region" description="Helical" evidence="1">
    <location>
        <begin position="281"/>
        <end position="303"/>
    </location>
</feature>
<dbReference type="PANTHER" id="PTHR46586">
    <property type="entry name" value="ANKYRIN REPEAT-CONTAINING PROTEIN"/>
    <property type="match status" value="1"/>
</dbReference>
<dbReference type="EMBL" id="ANIY01000313">
    <property type="protein sequence ID" value="ETP53472.1"/>
    <property type="molecule type" value="Genomic_DNA"/>
</dbReference>
<dbReference type="Gene3D" id="1.25.40.20">
    <property type="entry name" value="Ankyrin repeat-containing domain"/>
    <property type="match status" value="1"/>
</dbReference>
<evidence type="ECO:0000313" key="3">
    <source>
        <dbReference type="Proteomes" id="UP000018948"/>
    </source>
</evidence>
<dbReference type="AlphaFoldDB" id="W3A1G3"/>